<feature type="repeat" description="TPR" evidence="3">
    <location>
        <begin position="169"/>
        <end position="202"/>
    </location>
</feature>
<evidence type="ECO:0000256" key="2">
    <source>
        <dbReference type="ARBA" id="ARBA00022803"/>
    </source>
</evidence>
<feature type="signal peptide" evidence="4">
    <location>
        <begin position="1"/>
        <end position="23"/>
    </location>
</feature>
<evidence type="ECO:0000313" key="5">
    <source>
        <dbReference type="EMBL" id="TBO45028.1"/>
    </source>
</evidence>
<dbReference type="EMBL" id="SIXF01000001">
    <property type="protein sequence ID" value="TBO45028.1"/>
    <property type="molecule type" value="Genomic_DNA"/>
</dbReference>
<name>A0A4Q9HJ80_9SPHI</name>
<accession>A0A4Q9HJ80</accession>
<dbReference type="RefSeq" id="WP_131028080.1">
    <property type="nucleotide sequence ID" value="NZ_SIXF01000001.1"/>
</dbReference>
<dbReference type="InterPro" id="IPR050498">
    <property type="entry name" value="Ycf3"/>
</dbReference>
<sequence length="572" mass="63416">MKILKKAITLNVGLVLMGSAVFAQDLNDAKKAIDAEQYQKASSMLKSLVTSKASDGDNYYNLGLVYLKTGYIDSARAVFTKGVTADPKNNLNLIGLGEADMLSNNPSSAKTNFDKAVALAPKDYKTYLYIGKAYLAQDKPSDDVSKPDFTSALANITKADELDSKDKDAEVFLAQGDAYALQKKNSEALGPYMRVGDVDPNNRRAKTQIGKMYKESRAFPEGEKELQDVIAADANYGPAYRELGELYLQWSSFGVDKEKAAKGIENYKKYMDLTDKSLESQLRYMQFLYYAKDFQTLEQVASSIQVPANDSKSGVVARLKGWAAYENKNYPQALTYMTEFFAKEKDKSKILGNDYLYLGKAQLKAGQDSLAVGNIIEAAKLDSTNAEALAEAGKSLYDAKKFAKSAEVYELASKYNPNGKGSLYNYLYIGINRFMESYTLKREKKPMNLQGLIQGDSALSHLSKVTPDLAQSYLFRARINDYIDQIQNAATPKGLMIPFYEKYITLVKPEEQAAAKNNLIESYRLLGSWYADKDKVKAIDYLNKCLALDPTDSYATTKLKELTGAGAKPKGK</sequence>
<keyword evidence="1" id="KW-0677">Repeat</keyword>
<proteinExistence type="predicted"/>
<dbReference type="PROSITE" id="PS50005">
    <property type="entry name" value="TPR"/>
    <property type="match status" value="2"/>
</dbReference>
<dbReference type="InterPro" id="IPR019734">
    <property type="entry name" value="TPR_rpt"/>
</dbReference>
<keyword evidence="6" id="KW-1185">Reference proteome</keyword>
<dbReference type="SUPFAM" id="SSF48452">
    <property type="entry name" value="TPR-like"/>
    <property type="match status" value="1"/>
</dbReference>
<evidence type="ECO:0000313" key="6">
    <source>
        <dbReference type="Proteomes" id="UP000291819"/>
    </source>
</evidence>
<dbReference type="AlphaFoldDB" id="A0A4Q9HJ80"/>
<evidence type="ECO:0000256" key="3">
    <source>
        <dbReference type="PROSITE-ProRule" id="PRU00339"/>
    </source>
</evidence>
<keyword evidence="2 3" id="KW-0802">TPR repeat</keyword>
<dbReference type="InterPro" id="IPR011990">
    <property type="entry name" value="TPR-like_helical_dom_sf"/>
</dbReference>
<feature type="repeat" description="TPR" evidence="3">
    <location>
        <begin position="56"/>
        <end position="89"/>
    </location>
</feature>
<organism evidence="5 6">
    <name type="scientific">Pedobacter kyonggii</name>
    <dbReference type="NCBI Taxonomy" id="1926871"/>
    <lineage>
        <taxon>Bacteria</taxon>
        <taxon>Pseudomonadati</taxon>
        <taxon>Bacteroidota</taxon>
        <taxon>Sphingobacteriia</taxon>
        <taxon>Sphingobacteriales</taxon>
        <taxon>Sphingobacteriaceae</taxon>
        <taxon>Pedobacter</taxon>
    </lineage>
</organism>
<dbReference type="SUPFAM" id="SSF81901">
    <property type="entry name" value="HCP-like"/>
    <property type="match status" value="1"/>
</dbReference>
<keyword evidence="4" id="KW-0732">Signal</keyword>
<dbReference type="PANTHER" id="PTHR44858:SF1">
    <property type="entry name" value="UDP-N-ACETYLGLUCOSAMINE--PEPTIDE N-ACETYLGLUCOSAMINYLTRANSFERASE SPINDLY-RELATED"/>
    <property type="match status" value="1"/>
</dbReference>
<dbReference type="Proteomes" id="UP000291819">
    <property type="component" value="Unassembled WGS sequence"/>
</dbReference>
<dbReference type="Pfam" id="PF13181">
    <property type="entry name" value="TPR_8"/>
    <property type="match status" value="1"/>
</dbReference>
<evidence type="ECO:0000256" key="1">
    <source>
        <dbReference type="ARBA" id="ARBA00022737"/>
    </source>
</evidence>
<gene>
    <name evidence="5" type="ORF">EYS08_01450</name>
</gene>
<evidence type="ECO:0000256" key="4">
    <source>
        <dbReference type="SAM" id="SignalP"/>
    </source>
</evidence>
<dbReference type="Gene3D" id="1.25.40.10">
    <property type="entry name" value="Tetratricopeptide repeat domain"/>
    <property type="match status" value="3"/>
</dbReference>
<dbReference type="PANTHER" id="PTHR44858">
    <property type="entry name" value="TETRATRICOPEPTIDE REPEAT PROTEIN 6"/>
    <property type="match status" value="1"/>
</dbReference>
<comment type="caution">
    <text evidence="5">The sequence shown here is derived from an EMBL/GenBank/DDBJ whole genome shotgun (WGS) entry which is preliminary data.</text>
</comment>
<protein>
    <submittedName>
        <fullName evidence="5">Uncharacterized protein</fullName>
    </submittedName>
</protein>
<feature type="chain" id="PRO_5020964851" evidence="4">
    <location>
        <begin position="24"/>
        <end position="572"/>
    </location>
</feature>
<dbReference type="SMART" id="SM00028">
    <property type="entry name" value="TPR"/>
    <property type="match status" value="6"/>
</dbReference>
<reference evidence="5 6" key="1">
    <citation type="submission" date="2019-02" db="EMBL/GenBank/DDBJ databases">
        <title>Pedobacter kyonggii whole genome sequence analysis.</title>
        <authorList>
            <person name="Dahal R.H."/>
        </authorList>
    </citation>
    <scope>NUCLEOTIDE SEQUENCE [LARGE SCALE GENOMIC DNA]</scope>
    <source>
        <strain evidence="5 6">K-4-11-1</strain>
    </source>
</reference>
<dbReference type="OrthoDB" id="638548at2"/>